<accession>A0A1P8F8G0</accession>
<evidence type="ECO:0000256" key="2">
    <source>
        <dbReference type="ARBA" id="ARBA00011971"/>
    </source>
</evidence>
<name>A0A1P8F8G0_9CHLR</name>
<evidence type="ECO:0000256" key="3">
    <source>
        <dbReference type="ARBA" id="ARBA00022676"/>
    </source>
</evidence>
<dbReference type="GO" id="GO:0004588">
    <property type="term" value="F:orotate phosphoribosyltransferase activity"/>
    <property type="evidence" value="ECO:0007669"/>
    <property type="project" value="UniProtKB-UniRule"/>
</dbReference>
<dbReference type="InterPro" id="IPR029057">
    <property type="entry name" value="PRTase-like"/>
</dbReference>
<keyword evidence="4 7" id="KW-0808">Transferase</keyword>
<dbReference type="PANTHER" id="PTHR43864">
    <property type="entry name" value="HYPOXANTHINE/GUANINE PHOSPHORIBOSYLTRANSFERASE"/>
    <property type="match status" value="1"/>
</dbReference>
<dbReference type="UniPathway" id="UPA00070">
    <property type="reaction ID" value="UER00119"/>
</dbReference>
<keyword evidence="7" id="KW-0460">Magnesium</keyword>
<feature type="binding site" evidence="7">
    <location>
        <position position="97"/>
    </location>
    <ligand>
        <name>orotate</name>
        <dbReference type="ChEBI" id="CHEBI:30839"/>
    </ligand>
</feature>
<keyword evidence="5" id="KW-0660">Purine salvage</keyword>
<dbReference type="EMBL" id="CP018258">
    <property type="protein sequence ID" value="APV44738.1"/>
    <property type="molecule type" value="Genomic_DNA"/>
</dbReference>
<dbReference type="CDD" id="cd06223">
    <property type="entry name" value="PRTases_typeI"/>
    <property type="match status" value="1"/>
</dbReference>
<evidence type="ECO:0000256" key="1">
    <source>
        <dbReference type="ARBA" id="ARBA00004889"/>
    </source>
</evidence>
<evidence type="ECO:0000256" key="7">
    <source>
        <dbReference type="HAMAP-Rule" id="MF_01208"/>
    </source>
</evidence>
<gene>
    <name evidence="7 9" type="primary">pyrE</name>
    <name evidence="9" type="ORF">Dform_01414</name>
</gene>
<dbReference type="Proteomes" id="UP000185934">
    <property type="component" value="Chromosome"/>
</dbReference>
<sequence length="168" mass="18072">MTSGLHSPVYWEKFRIIENPAAAVPLCQMIADHFKGKGIELVVGPTTGGIILAFEVARLMGLPAAFAEKLPSGEREFRRGFKIKPGEKILVVDDVLTTGKSIREVIDAVSKHGGDIVGFGVLIDRSETPLGFGAELYSCLRPAPPPTYRPEDCPLCKSGQPLKKPGSS</sequence>
<dbReference type="PANTHER" id="PTHR43864:SF1">
    <property type="entry name" value="XANTHINE PHOSPHORIBOSYLTRANSFERASE"/>
    <property type="match status" value="1"/>
</dbReference>
<organism evidence="9 10">
    <name type="scientific">Dehalogenimonas formicexedens</name>
    <dbReference type="NCBI Taxonomy" id="1839801"/>
    <lineage>
        <taxon>Bacteria</taxon>
        <taxon>Bacillati</taxon>
        <taxon>Chloroflexota</taxon>
        <taxon>Dehalococcoidia</taxon>
        <taxon>Dehalococcoidales</taxon>
        <taxon>Dehalococcoidaceae</taxon>
        <taxon>Dehalogenimonas</taxon>
    </lineage>
</organism>
<dbReference type="STRING" id="1839801.Dform_01414"/>
<evidence type="ECO:0000256" key="4">
    <source>
        <dbReference type="ARBA" id="ARBA00022679"/>
    </source>
</evidence>
<comment type="subunit">
    <text evidence="7">Homodimer.</text>
</comment>
<dbReference type="InterPro" id="IPR050118">
    <property type="entry name" value="Pur/Pyrimidine_PRTase"/>
</dbReference>
<feature type="binding site" description="in other chain" evidence="7">
    <location>
        <begin position="93"/>
        <end position="101"/>
    </location>
    <ligand>
        <name>5-phospho-alpha-D-ribose 1-diphosphate</name>
        <dbReference type="ChEBI" id="CHEBI:58017"/>
        <note>ligand shared between dimeric partners</note>
    </ligand>
</feature>
<keyword evidence="6 7" id="KW-0665">Pyrimidine biosynthesis</keyword>
<comment type="caution">
    <text evidence="7">Lacks conserved residue(s) required for the propagation of feature annotation.</text>
</comment>
<dbReference type="GO" id="GO:0044205">
    <property type="term" value="P:'de novo' UMP biosynthetic process"/>
    <property type="evidence" value="ECO:0007669"/>
    <property type="project" value="UniProtKB-UniRule"/>
</dbReference>
<comment type="catalytic activity">
    <reaction evidence="7">
        <text>orotidine 5'-phosphate + diphosphate = orotate + 5-phospho-alpha-D-ribose 1-diphosphate</text>
        <dbReference type="Rhea" id="RHEA:10380"/>
        <dbReference type="ChEBI" id="CHEBI:30839"/>
        <dbReference type="ChEBI" id="CHEBI:33019"/>
        <dbReference type="ChEBI" id="CHEBI:57538"/>
        <dbReference type="ChEBI" id="CHEBI:58017"/>
        <dbReference type="EC" id="2.4.2.10"/>
    </reaction>
</comment>
<evidence type="ECO:0000256" key="6">
    <source>
        <dbReference type="ARBA" id="ARBA00022975"/>
    </source>
</evidence>
<feature type="binding site" evidence="7">
    <location>
        <position position="125"/>
    </location>
    <ligand>
        <name>orotate</name>
        <dbReference type="ChEBI" id="CHEBI:30839"/>
    </ligand>
</feature>
<protein>
    <recommendedName>
        <fullName evidence="2 7">Orotate phosphoribosyltransferase</fullName>
        <shortName evidence="7">OPRT</shortName>
        <shortName evidence="7">OPRTase</shortName>
        <ecNumber evidence="2 7">2.4.2.10</ecNumber>
    </recommendedName>
</protein>
<dbReference type="EC" id="2.4.2.10" evidence="2 7"/>
<feature type="binding site" description="in other chain" evidence="7">
    <location>
        <position position="69"/>
    </location>
    <ligand>
        <name>5-phospho-alpha-D-ribose 1-diphosphate</name>
        <dbReference type="ChEBI" id="CHEBI:58017"/>
        <note>ligand shared between dimeric partners</note>
    </ligand>
</feature>
<dbReference type="KEGG" id="dfo:Dform_01414"/>
<comment type="similarity">
    <text evidence="7">Belongs to the purine/pyrimidine phosphoribosyltransferase family. PyrE subfamily.</text>
</comment>
<evidence type="ECO:0000313" key="9">
    <source>
        <dbReference type="EMBL" id="APV44738.1"/>
    </source>
</evidence>
<comment type="function">
    <text evidence="7">Catalyzes the transfer of a ribosyl phosphate group from 5-phosphoribose 1-diphosphate to orotate, leading to the formation of orotidine monophosphate (OMP).</text>
</comment>
<dbReference type="Pfam" id="PF00156">
    <property type="entry name" value="Pribosyltran"/>
    <property type="match status" value="1"/>
</dbReference>
<dbReference type="HAMAP" id="MF_01208">
    <property type="entry name" value="PyrE"/>
    <property type="match status" value="1"/>
</dbReference>
<dbReference type="InterPro" id="IPR000836">
    <property type="entry name" value="PRTase_dom"/>
</dbReference>
<dbReference type="GO" id="GO:0000287">
    <property type="term" value="F:magnesium ion binding"/>
    <property type="evidence" value="ECO:0007669"/>
    <property type="project" value="UniProtKB-UniRule"/>
</dbReference>
<dbReference type="AlphaFoldDB" id="A0A1P8F8G0"/>
<keyword evidence="10" id="KW-1185">Reference proteome</keyword>
<reference evidence="10" key="1">
    <citation type="submission" date="2016-11" db="EMBL/GenBank/DDBJ databases">
        <title>Dehalogenimonas formicexedens sp. nov., a chlorinated alkane respiring bacterium isolated from contaminated groundwater.</title>
        <authorList>
            <person name="Key T.A."/>
            <person name="Bowman K.S."/>
            <person name="Lee I."/>
            <person name="Chun J."/>
            <person name="Albuquerque L."/>
            <person name="da Costa M.S."/>
            <person name="Rainey F.A."/>
            <person name="Moe W.M."/>
        </authorList>
    </citation>
    <scope>NUCLEOTIDE SEQUENCE [LARGE SCALE GENOMIC DNA]</scope>
    <source>
        <strain evidence="10">NSZ-14</strain>
    </source>
</reference>
<dbReference type="GO" id="GO:0006166">
    <property type="term" value="P:purine ribonucleoside salvage"/>
    <property type="evidence" value="ECO:0007669"/>
    <property type="project" value="UniProtKB-KW"/>
</dbReference>
<keyword evidence="3 7" id="KW-0328">Glycosyltransferase</keyword>
<comment type="cofactor">
    <cofactor evidence="7">
        <name>Mg(2+)</name>
        <dbReference type="ChEBI" id="CHEBI:18420"/>
    </cofactor>
</comment>
<comment type="pathway">
    <text evidence="1 7">Pyrimidine metabolism; UMP biosynthesis via de novo pathway; UMP from orotate: step 1/2.</text>
</comment>
<evidence type="ECO:0000256" key="5">
    <source>
        <dbReference type="ARBA" id="ARBA00022726"/>
    </source>
</evidence>
<dbReference type="InterPro" id="IPR023031">
    <property type="entry name" value="OPRT"/>
</dbReference>
<proteinExistence type="inferred from homology"/>
<dbReference type="SUPFAM" id="SSF53271">
    <property type="entry name" value="PRTase-like"/>
    <property type="match status" value="1"/>
</dbReference>
<feature type="domain" description="Phosphoribosyltransferase" evidence="8">
    <location>
        <begin position="37"/>
        <end position="128"/>
    </location>
</feature>
<evidence type="ECO:0000313" key="10">
    <source>
        <dbReference type="Proteomes" id="UP000185934"/>
    </source>
</evidence>
<dbReference type="Gene3D" id="3.40.50.2020">
    <property type="match status" value="1"/>
</dbReference>
<evidence type="ECO:0000259" key="8">
    <source>
        <dbReference type="Pfam" id="PF00156"/>
    </source>
</evidence>